<evidence type="ECO:0000313" key="5">
    <source>
        <dbReference type="Proteomes" id="UP000272481"/>
    </source>
</evidence>
<gene>
    <name evidence="2" type="ORF">EJA12_11370</name>
    <name evidence="3" type="ORF">SAMN04488126_1055</name>
</gene>
<proteinExistence type="predicted"/>
<keyword evidence="1" id="KW-0812">Transmembrane</keyword>
<name>A0A1G7B1I0_9BACL</name>
<dbReference type="EMBL" id="RWGW01000018">
    <property type="protein sequence ID" value="RSK29679.1"/>
    <property type="molecule type" value="Genomic_DNA"/>
</dbReference>
<evidence type="ECO:0000313" key="4">
    <source>
        <dbReference type="Proteomes" id="UP000198823"/>
    </source>
</evidence>
<evidence type="ECO:0000313" key="2">
    <source>
        <dbReference type="EMBL" id="RSK29679.1"/>
    </source>
</evidence>
<dbReference type="EMBL" id="FNAR01000005">
    <property type="protein sequence ID" value="SDE20871.1"/>
    <property type="molecule type" value="Genomic_DNA"/>
</dbReference>
<dbReference type="RefSeq" id="WP_092095449.1">
    <property type="nucleotide sequence ID" value="NZ_FNAR01000005.1"/>
</dbReference>
<dbReference type="STRING" id="426756.SAMN04488126_1055"/>
<evidence type="ECO:0000256" key="1">
    <source>
        <dbReference type="SAM" id="Phobius"/>
    </source>
</evidence>
<feature type="transmembrane region" description="Helical" evidence="1">
    <location>
        <begin position="46"/>
        <end position="74"/>
    </location>
</feature>
<keyword evidence="1" id="KW-0472">Membrane</keyword>
<reference evidence="3 4" key="1">
    <citation type="submission" date="2016-10" db="EMBL/GenBank/DDBJ databases">
        <authorList>
            <person name="de Groot N.N."/>
        </authorList>
    </citation>
    <scope>NUCLEOTIDE SEQUENCE [LARGE SCALE GENOMIC DNA]</scope>
    <source>
        <strain evidence="3 4">CGMCC 1.6762</strain>
    </source>
</reference>
<feature type="transmembrane region" description="Helical" evidence="1">
    <location>
        <begin position="12"/>
        <end position="34"/>
    </location>
</feature>
<evidence type="ECO:0000313" key="3">
    <source>
        <dbReference type="EMBL" id="SDE20871.1"/>
    </source>
</evidence>
<keyword evidence="1" id="KW-1133">Transmembrane helix</keyword>
<sequence length="81" mass="8780">MTTWPKTCSHCANIWCLLAGVLAGAVLLALFWAVPALLRLPAIAGIWEILLIIVVILVVLLALGILLKALFCLFRTLRGLT</sequence>
<organism evidence="3 4">
    <name type="scientific">Bhargavaea beijingensis</name>
    <dbReference type="NCBI Taxonomy" id="426756"/>
    <lineage>
        <taxon>Bacteria</taxon>
        <taxon>Bacillati</taxon>
        <taxon>Bacillota</taxon>
        <taxon>Bacilli</taxon>
        <taxon>Bacillales</taxon>
        <taxon>Caryophanaceae</taxon>
        <taxon>Bhargavaea</taxon>
    </lineage>
</organism>
<protein>
    <submittedName>
        <fullName evidence="3">Uncharacterized protein</fullName>
    </submittedName>
</protein>
<dbReference type="Proteomes" id="UP000198823">
    <property type="component" value="Unassembled WGS sequence"/>
</dbReference>
<reference evidence="2 5" key="2">
    <citation type="submission" date="2018-12" db="EMBL/GenBank/DDBJ databases">
        <title>Comparitive functional genomics of dry heat resistant strains isolated from the viking spacecraft.</title>
        <authorList>
            <person name="Seuylemezian A."/>
            <person name="Vaishampayan P."/>
        </authorList>
    </citation>
    <scope>NUCLEOTIDE SEQUENCE [LARGE SCALE GENOMIC DNA]</scope>
    <source>
        <strain evidence="2 5">M6-11</strain>
    </source>
</reference>
<accession>A0A1G7B1I0</accession>
<dbReference type="AlphaFoldDB" id="A0A1G7B1I0"/>
<dbReference type="Proteomes" id="UP000272481">
    <property type="component" value="Unassembled WGS sequence"/>
</dbReference>
<keyword evidence="5" id="KW-1185">Reference proteome</keyword>